<feature type="region of interest" description="Disordered" evidence="5">
    <location>
        <begin position="266"/>
        <end position="335"/>
    </location>
</feature>
<dbReference type="GO" id="GO:0004806">
    <property type="term" value="F:triacylglycerol lipase activity"/>
    <property type="evidence" value="ECO:0000318"/>
    <property type="project" value="GO_Central"/>
</dbReference>
<dbReference type="FunFam" id="3.40.1090.10:FF:000003">
    <property type="entry name" value="Patatin-like phospholipase domain-containing protein 2"/>
    <property type="match status" value="1"/>
</dbReference>
<dbReference type="EC" id="3.1.1.3" evidence="1"/>
<dbReference type="OrthoDB" id="197155at2759"/>
<evidence type="ECO:0000256" key="5">
    <source>
        <dbReference type="SAM" id="MobiDB-lite"/>
    </source>
</evidence>
<dbReference type="OMA" id="FPREATW"/>
<dbReference type="GO" id="GO:0005737">
    <property type="term" value="C:cytoplasm"/>
    <property type="evidence" value="ECO:0000318"/>
    <property type="project" value="GO_Central"/>
</dbReference>
<dbReference type="GeneID" id="582648"/>
<dbReference type="FunCoup" id="A0A7M7P3R3">
    <property type="interactions" value="353"/>
</dbReference>
<evidence type="ECO:0000259" key="6">
    <source>
        <dbReference type="PROSITE" id="PS51635"/>
    </source>
</evidence>
<accession>A0A7M7P3R3</accession>
<dbReference type="InParanoid" id="A0A7M7P3R3"/>
<dbReference type="GO" id="GO:0055088">
    <property type="term" value="P:lipid homeostasis"/>
    <property type="evidence" value="ECO:0000318"/>
    <property type="project" value="GO_Central"/>
</dbReference>
<feature type="short sequence motif" description="GXGXXG" evidence="4">
    <location>
        <begin position="7"/>
        <end position="12"/>
    </location>
</feature>
<evidence type="ECO:0000313" key="8">
    <source>
        <dbReference type="Proteomes" id="UP000007110"/>
    </source>
</evidence>
<dbReference type="InterPro" id="IPR016035">
    <property type="entry name" value="Acyl_Trfase/lysoPLipase"/>
</dbReference>
<evidence type="ECO:0000313" key="7">
    <source>
        <dbReference type="EnsemblMetazoa" id="XP_030845375"/>
    </source>
</evidence>
<reference evidence="8" key="1">
    <citation type="submission" date="2015-02" db="EMBL/GenBank/DDBJ databases">
        <title>Genome sequencing for Strongylocentrotus purpuratus.</title>
        <authorList>
            <person name="Murali S."/>
            <person name="Liu Y."/>
            <person name="Vee V."/>
            <person name="English A."/>
            <person name="Wang M."/>
            <person name="Skinner E."/>
            <person name="Han Y."/>
            <person name="Muzny D.M."/>
            <person name="Worley K.C."/>
            <person name="Gibbs R.A."/>
        </authorList>
    </citation>
    <scope>NUCLEOTIDE SEQUENCE</scope>
</reference>
<dbReference type="InterPro" id="IPR033562">
    <property type="entry name" value="PLPL"/>
</dbReference>
<feature type="active site" description="Proton acceptor" evidence="4">
    <location>
        <position position="157"/>
    </location>
</feature>
<dbReference type="SUPFAM" id="SSF52151">
    <property type="entry name" value="FabD/lysophospholipase-like"/>
    <property type="match status" value="1"/>
</dbReference>
<keyword evidence="8" id="KW-1185">Reference proteome</keyword>
<keyword evidence="3 4" id="KW-0443">Lipid metabolism</keyword>
<dbReference type="AlphaFoldDB" id="A0A7M7P3R3"/>
<feature type="compositionally biased region" description="Acidic residues" evidence="5">
    <location>
        <begin position="322"/>
        <end position="334"/>
    </location>
</feature>
<name>A0A7M7P3R3_STRPU</name>
<dbReference type="Gene3D" id="3.40.1090.10">
    <property type="entry name" value="Cytosolic phospholipase A2 catalytic domain"/>
    <property type="match status" value="2"/>
</dbReference>
<feature type="active site" description="Nucleophile" evidence="4">
    <location>
        <position position="37"/>
    </location>
</feature>
<reference evidence="7" key="2">
    <citation type="submission" date="2021-01" db="UniProtKB">
        <authorList>
            <consortium name="EnsemblMetazoa"/>
        </authorList>
    </citation>
    <scope>IDENTIFICATION</scope>
</reference>
<dbReference type="EnsemblMetazoa" id="XM_030989515">
    <property type="protein sequence ID" value="XP_030845375"/>
    <property type="gene ID" value="LOC582648"/>
</dbReference>
<dbReference type="PANTHER" id="PTHR12406:SF41">
    <property type="entry name" value="BRUMMER, ISOFORM B-RELATED"/>
    <property type="match status" value="1"/>
</dbReference>
<keyword evidence="4" id="KW-0442">Lipid degradation</keyword>
<feature type="short sequence motif" description="DGA/G" evidence="4">
    <location>
        <begin position="157"/>
        <end position="159"/>
    </location>
</feature>
<protein>
    <recommendedName>
        <fullName evidence="1">triacylglycerol lipase</fullName>
        <ecNumber evidence="1">3.1.1.3</ecNumber>
    </recommendedName>
</protein>
<feature type="compositionally biased region" description="Low complexity" evidence="5">
    <location>
        <begin position="299"/>
        <end position="309"/>
    </location>
</feature>
<dbReference type="GO" id="GO:0019433">
    <property type="term" value="P:triglyceride catabolic process"/>
    <property type="evidence" value="ECO:0000318"/>
    <property type="project" value="GO_Central"/>
</dbReference>
<proteinExistence type="predicted"/>
<feature type="compositionally biased region" description="Polar residues" evidence="5">
    <location>
        <begin position="267"/>
        <end position="297"/>
    </location>
</feature>
<feature type="short sequence motif" description="GXSXG" evidence="4">
    <location>
        <begin position="35"/>
        <end position="39"/>
    </location>
</feature>
<evidence type="ECO:0000256" key="3">
    <source>
        <dbReference type="ARBA" id="ARBA00023098"/>
    </source>
</evidence>
<organism evidence="7 8">
    <name type="scientific">Strongylocentrotus purpuratus</name>
    <name type="common">Purple sea urchin</name>
    <dbReference type="NCBI Taxonomy" id="7668"/>
    <lineage>
        <taxon>Eukaryota</taxon>
        <taxon>Metazoa</taxon>
        <taxon>Echinodermata</taxon>
        <taxon>Eleutherozoa</taxon>
        <taxon>Echinozoa</taxon>
        <taxon>Echinoidea</taxon>
        <taxon>Euechinoidea</taxon>
        <taxon>Echinacea</taxon>
        <taxon>Camarodonta</taxon>
        <taxon>Echinidea</taxon>
        <taxon>Strongylocentrotidae</taxon>
        <taxon>Strongylocentrotus</taxon>
    </lineage>
</organism>
<keyword evidence="2 4" id="KW-0378">Hydrolase</keyword>
<evidence type="ECO:0000256" key="2">
    <source>
        <dbReference type="ARBA" id="ARBA00022801"/>
    </source>
</evidence>
<dbReference type="GO" id="GO:0016020">
    <property type="term" value="C:membrane"/>
    <property type="evidence" value="ECO:0000318"/>
    <property type="project" value="GO_Central"/>
</dbReference>
<dbReference type="InterPro" id="IPR002641">
    <property type="entry name" value="PNPLA_dom"/>
</dbReference>
<dbReference type="PROSITE" id="PS51635">
    <property type="entry name" value="PNPLA"/>
    <property type="match status" value="1"/>
</dbReference>
<dbReference type="Proteomes" id="UP000007110">
    <property type="component" value="Unassembled WGS sequence"/>
</dbReference>
<evidence type="ECO:0000256" key="1">
    <source>
        <dbReference type="ARBA" id="ARBA00013279"/>
    </source>
</evidence>
<dbReference type="Pfam" id="PF01734">
    <property type="entry name" value="Patatin"/>
    <property type="match status" value="1"/>
</dbReference>
<feature type="domain" description="PNPLA" evidence="6">
    <location>
        <begin position="3"/>
        <end position="170"/>
    </location>
</feature>
<dbReference type="GO" id="GO:0005811">
    <property type="term" value="C:lipid droplet"/>
    <property type="evidence" value="ECO:0000318"/>
    <property type="project" value="GO_Central"/>
</dbReference>
<dbReference type="KEGG" id="spu:582648"/>
<evidence type="ECO:0000256" key="4">
    <source>
        <dbReference type="PROSITE-ProRule" id="PRU01161"/>
    </source>
</evidence>
<dbReference type="PANTHER" id="PTHR12406">
    <property type="entry name" value="CALCIUM-INDEPENDENT PHOSPHOLIPASE A2 IPLA2 -RELATED"/>
    <property type="match status" value="1"/>
</dbReference>
<sequence>MNISFAGCGFLGIYHIGVASCFREHAPHIIDKIAGASAGALLGTVLVCEELDLVKITEDVLKTAAKARARSLGPFHPGFNLHQILVDGMERILPMDIHKRASGRLHISLTRMSDRQNVMVSEYETRKDLMDAILCSAFIPFYSGFLPPTYRGTRYVDGGISDNLPIIDKTCKTITVSPLSGEADICPRSDEFSDYLNVTISNTNVQITASNLYRMCRALYPPEPAVLSRMCKQGFEDALLYLKTHTLIPCERHVFKRRSHSVCLGNTRMSSRPSKTIPSNRRRSTTLLRHTQSNPIMDSTFPSTSSSPPMRASDGRWRLQEESDGEEEEEEDAPDCMGMLHEEEEEVDEEGKMWVDWDDNDFFENRPCERCEHHSNKLKLVKSLPPEVIQVLHSACHSLNPSIWNYITKSRLGSVVSFASLPCVLPLETAYCLAIRLTRWLPHLPSDLRWFLSGLTNILHLIASNMGDIDIKKFEAQFSCNFGLQLEPEHMSALAGYPVTPDRASDHAHELQALDIATATPRRHKLNFQFKMDVQAEGLPDCVMDTFDFSEDLNELSIPRRRRVTMNQHHAPAHPLGVRSVIMTASTTRSKSSRKWTTSSRIIISKLRNKSIRQMDTVLSKLWKSDAFLQIVCSHEFY</sequence>
<dbReference type="RefSeq" id="XP_030845375.1">
    <property type="nucleotide sequence ID" value="XM_030989515.1"/>
</dbReference>